<evidence type="ECO:0000313" key="2">
    <source>
        <dbReference type="EMBL" id="MPC67669.1"/>
    </source>
</evidence>
<protein>
    <submittedName>
        <fullName evidence="2">Uncharacterized protein</fullName>
    </submittedName>
</protein>
<organism evidence="2 3">
    <name type="scientific">Portunus trituberculatus</name>
    <name type="common">Swimming crab</name>
    <name type="synonym">Neptunus trituberculatus</name>
    <dbReference type="NCBI Taxonomy" id="210409"/>
    <lineage>
        <taxon>Eukaryota</taxon>
        <taxon>Metazoa</taxon>
        <taxon>Ecdysozoa</taxon>
        <taxon>Arthropoda</taxon>
        <taxon>Crustacea</taxon>
        <taxon>Multicrustacea</taxon>
        <taxon>Malacostraca</taxon>
        <taxon>Eumalacostraca</taxon>
        <taxon>Eucarida</taxon>
        <taxon>Decapoda</taxon>
        <taxon>Pleocyemata</taxon>
        <taxon>Brachyura</taxon>
        <taxon>Eubrachyura</taxon>
        <taxon>Portunoidea</taxon>
        <taxon>Portunidae</taxon>
        <taxon>Portuninae</taxon>
        <taxon>Portunus</taxon>
    </lineage>
</organism>
<evidence type="ECO:0000256" key="1">
    <source>
        <dbReference type="SAM" id="MobiDB-lite"/>
    </source>
</evidence>
<accession>A0A5B7HCZ9</accession>
<reference evidence="2 3" key="1">
    <citation type="submission" date="2019-05" db="EMBL/GenBank/DDBJ databases">
        <title>Another draft genome of Portunus trituberculatus and its Hox gene families provides insights of decapod evolution.</title>
        <authorList>
            <person name="Jeong J.-H."/>
            <person name="Song I."/>
            <person name="Kim S."/>
            <person name="Choi T."/>
            <person name="Kim D."/>
            <person name="Ryu S."/>
            <person name="Kim W."/>
        </authorList>
    </citation>
    <scope>NUCLEOTIDE SEQUENCE [LARGE SCALE GENOMIC DNA]</scope>
    <source>
        <tissue evidence="2">Muscle</tissue>
    </source>
</reference>
<dbReference type="Proteomes" id="UP000324222">
    <property type="component" value="Unassembled WGS sequence"/>
</dbReference>
<dbReference type="EMBL" id="VSRR010026572">
    <property type="protein sequence ID" value="MPC67669.1"/>
    <property type="molecule type" value="Genomic_DNA"/>
</dbReference>
<evidence type="ECO:0000313" key="3">
    <source>
        <dbReference type="Proteomes" id="UP000324222"/>
    </source>
</evidence>
<proteinExistence type="predicted"/>
<keyword evidence="3" id="KW-1185">Reference proteome</keyword>
<comment type="caution">
    <text evidence="2">The sequence shown here is derived from an EMBL/GenBank/DDBJ whole genome shotgun (WGS) entry which is preliminary data.</text>
</comment>
<gene>
    <name evidence="2" type="ORF">E2C01_061848</name>
</gene>
<sequence>MPLTVPLVGSPPRLRATTSSSSSSAQFLSTPDNSSFEVRQTVRYKRHELNPADMESGADGGGDGRRTKEKENTKS</sequence>
<name>A0A5B7HCZ9_PORTR</name>
<dbReference type="AlphaFoldDB" id="A0A5B7HCZ9"/>
<feature type="compositionally biased region" description="Basic and acidic residues" evidence="1">
    <location>
        <begin position="62"/>
        <end position="75"/>
    </location>
</feature>
<feature type="region of interest" description="Disordered" evidence="1">
    <location>
        <begin position="1"/>
        <end position="75"/>
    </location>
</feature>
<feature type="compositionally biased region" description="Polar residues" evidence="1">
    <location>
        <begin position="25"/>
        <end position="38"/>
    </location>
</feature>